<dbReference type="PANTHER" id="PTHR10612:SF34">
    <property type="entry name" value="APOLIPOPROTEIN D"/>
    <property type="match status" value="1"/>
</dbReference>
<evidence type="ECO:0000259" key="2">
    <source>
        <dbReference type="Pfam" id="PF08212"/>
    </source>
</evidence>
<accession>A0A9P9WND2</accession>
<dbReference type="InterPro" id="IPR047202">
    <property type="entry name" value="Lipocalin_Blc-like_dom"/>
</dbReference>
<dbReference type="Gene3D" id="2.40.128.20">
    <property type="match status" value="1"/>
</dbReference>
<organism evidence="3 4">
    <name type="scientific">Neoarthrinium moseri</name>
    <dbReference type="NCBI Taxonomy" id="1658444"/>
    <lineage>
        <taxon>Eukaryota</taxon>
        <taxon>Fungi</taxon>
        <taxon>Dikarya</taxon>
        <taxon>Ascomycota</taxon>
        <taxon>Pezizomycotina</taxon>
        <taxon>Sordariomycetes</taxon>
        <taxon>Xylariomycetidae</taxon>
        <taxon>Amphisphaeriales</taxon>
        <taxon>Apiosporaceae</taxon>
        <taxon>Neoarthrinium</taxon>
    </lineage>
</organism>
<dbReference type="GO" id="GO:0000302">
    <property type="term" value="P:response to reactive oxygen species"/>
    <property type="evidence" value="ECO:0007669"/>
    <property type="project" value="TreeGrafter"/>
</dbReference>
<comment type="caution">
    <text evidence="3">The sequence shown here is derived from an EMBL/GenBank/DDBJ whole genome shotgun (WGS) entry which is preliminary data.</text>
</comment>
<dbReference type="Proteomes" id="UP000829685">
    <property type="component" value="Unassembled WGS sequence"/>
</dbReference>
<feature type="signal peptide" evidence="1">
    <location>
        <begin position="1"/>
        <end position="16"/>
    </location>
</feature>
<dbReference type="SUPFAM" id="SSF50814">
    <property type="entry name" value="Lipocalins"/>
    <property type="match status" value="1"/>
</dbReference>
<dbReference type="CDD" id="cd19438">
    <property type="entry name" value="lipocalin_Blc-like"/>
    <property type="match status" value="1"/>
</dbReference>
<dbReference type="PROSITE" id="PS00213">
    <property type="entry name" value="LIPOCALIN"/>
    <property type="match status" value="1"/>
</dbReference>
<dbReference type="InterPro" id="IPR022272">
    <property type="entry name" value="Lipocalin_CS"/>
</dbReference>
<dbReference type="EMBL" id="JAFIMR010000012">
    <property type="protein sequence ID" value="KAI1871895.1"/>
    <property type="molecule type" value="Genomic_DNA"/>
</dbReference>
<gene>
    <name evidence="3" type="ORF">JX265_005881</name>
</gene>
<name>A0A9P9WND2_9PEZI</name>
<evidence type="ECO:0000313" key="3">
    <source>
        <dbReference type="EMBL" id="KAI1871895.1"/>
    </source>
</evidence>
<dbReference type="GO" id="GO:0006629">
    <property type="term" value="P:lipid metabolic process"/>
    <property type="evidence" value="ECO:0007669"/>
    <property type="project" value="TreeGrafter"/>
</dbReference>
<proteinExistence type="predicted"/>
<reference evidence="3" key="1">
    <citation type="submission" date="2021-03" db="EMBL/GenBank/DDBJ databases">
        <title>Revisited historic fungal species revealed as producer of novel bioactive compounds through whole genome sequencing and comparative genomics.</title>
        <authorList>
            <person name="Vignolle G.A."/>
            <person name="Hochenegger N."/>
            <person name="Mach R.L."/>
            <person name="Mach-Aigner A.R."/>
            <person name="Javad Rahimi M."/>
            <person name="Salim K.A."/>
            <person name="Chan C.M."/>
            <person name="Lim L.B.L."/>
            <person name="Cai F."/>
            <person name="Druzhinina I.S."/>
            <person name="U'Ren J.M."/>
            <person name="Derntl C."/>
        </authorList>
    </citation>
    <scope>NUCLEOTIDE SEQUENCE</scope>
    <source>
        <strain evidence="3">TUCIM 5799</strain>
    </source>
</reference>
<dbReference type="Pfam" id="PF08212">
    <property type="entry name" value="Lipocalin_2"/>
    <property type="match status" value="1"/>
</dbReference>
<dbReference type="InterPro" id="IPR000566">
    <property type="entry name" value="Lipocln_cytosolic_FA-bd_dom"/>
</dbReference>
<keyword evidence="4" id="KW-1185">Reference proteome</keyword>
<dbReference type="PANTHER" id="PTHR10612">
    <property type="entry name" value="APOLIPOPROTEIN D"/>
    <property type="match status" value="1"/>
</dbReference>
<evidence type="ECO:0000313" key="4">
    <source>
        <dbReference type="Proteomes" id="UP000829685"/>
    </source>
</evidence>
<feature type="domain" description="Lipocalin/cytosolic fatty-acid binding" evidence="2">
    <location>
        <begin position="55"/>
        <end position="199"/>
    </location>
</feature>
<feature type="chain" id="PRO_5040291786" description="Lipocalin/cytosolic fatty-acid binding domain-containing protein" evidence="1">
    <location>
        <begin position="17"/>
        <end position="205"/>
    </location>
</feature>
<dbReference type="InterPro" id="IPR012674">
    <property type="entry name" value="Calycin"/>
</dbReference>
<keyword evidence="1" id="KW-0732">Signal</keyword>
<protein>
    <recommendedName>
        <fullName evidence="2">Lipocalin/cytosolic fatty-acid binding domain-containing protein</fullName>
    </recommendedName>
</protein>
<dbReference type="OrthoDB" id="565904at2759"/>
<sequence length="205" mass="21812">MQLHGLLISTLAVVAASRPNSRSVQSRQSPSLNVTSAVYDGACFYPAAGADFPDDLSEYLGRWYQVAGTPALFTLGCSCIFAEYGLNDDGTVSVHNGCQLGVLENSIEGSAAPVDTAYAAKGAFQVSFPSVPGGGVTCPGPNYIVQKYDPHWAIVQSPSFETLFLLSREQHPTDADINAWLDEAGKLGTNLSKVQKVSQENCLFT</sequence>
<evidence type="ECO:0000256" key="1">
    <source>
        <dbReference type="SAM" id="SignalP"/>
    </source>
</evidence>
<dbReference type="GO" id="GO:0005737">
    <property type="term" value="C:cytoplasm"/>
    <property type="evidence" value="ECO:0007669"/>
    <property type="project" value="TreeGrafter"/>
</dbReference>
<dbReference type="AlphaFoldDB" id="A0A9P9WND2"/>